<dbReference type="Gene3D" id="3.40.50.2000">
    <property type="entry name" value="Glycogen Phosphorylase B"/>
    <property type="match status" value="1"/>
</dbReference>
<dbReference type="EMBL" id="UINC01034324">
    <property type="protein sequence ID" value="SVB24988.1"/>
    <property type="molecule type" value="Genomic_DNA"/>
</dbReference>
<organism evidence="1">
    <name type="scientific">marine metagenome</name>
    <dbReference type="NCBI Taxonomy" id="408172"/>
    <lineage>
        <taxon>unclassified sequences</taxon>
        <taxon>metagenomes</taxon>
        <taxon>ecological metagenomes</taxon>
    </lineage>
</organism>
<name>A0A382CFL6_9ZZZZ</name>
<dbReference type="AlphaFoldDB" id="A0A382CFL6"/>
<proteinExistence type="predicted"/>
<accession>A0A382CFL6</accession>
<protein>
    <submittedName>
        <fullName evidence="1">Uncharacterized protein</fullName>
    </submittedName>
</protein>
<evidence type="ECO:0000313" key="1">
    <source>
        <dbReference type="EMBL" id="SVB24988.1"/>
    </source>
</evidence>
<reference evidence="1" key="1">
    <citation type="submission" date="2018-05" db="EMBL/GenBank/DDBJ databases">
        <authorList>
            <person name="Lanie J.A."/>
            <person name="Ng W.-L."/>
            <person name="Kazmierczak K.M."/>
            <person name="Andrzejewski T.M."/>
            <person name="Davidsen T.M."/>
            <person name="Wayne K.J."/>
            <person name="Tettelin H."/>
            <person name="Glass J.I."/>
            <person name="Rusch D."/>
            <person name="Podicherti R."/>
            <person name="Tsui H.-C.T."/>
            <person name="Winkler M.E."/>
        </authorList>
    </citation>
    <scope>NUCLEOTIDE SEQUENCE</scope>
</reference>
<dbReference type="SUPFAM" id="SSF53756">
    <property type="entry name" value="UDP-Glycosyltransferase/glycogen phosphorylase"/>
    <property type="match status" value="1"/>
</dbReference>
<sequence>MDAFSPLLEFHPDIDAMIPLSRSLSLRELWEFSGYVKEKAFVRIYDLHNSLRSRIVTLRTDSPIHRIEKPRWNRFMLYQFHQNNFPDDFSTRLNYHQHLGEIWASDLGLPPTNLVVSGHEKIEAEKRLSKLKVAGDYVAVVPG</sequence>
<gene>
    <name evidence="1" type="ORF">METZ01_LOCUS177842</name>
</gene>
<feature type="non-terminal residue" evidence="1">
    <location>
        <position position="143"/>
    </location>
</feature>